<dbReference type="Gene3D" id="3.40.50.1820">
    <property type="entry name" value="alpha/beta hydrolase"/>
    <property type="match status" value="1"/>
</dbReference>
<name>A0ABV6D0Q8_9SPHN</name>
<dbReference type="Proteomes" id="UP001589798">
    <property type="component" value="Unassembled WGS sequence"/>
</dbReference>
<dbReference type="PANTHER" id="PTHR46623:SF6">
    <property type="entry name" value="ALPHA_BETA-HYDROLASES SUPERFAMILY PROTEIN"/>
    <property type="match status" value="1"/>
</dbReference>
<sequence length="232" mass="25546">MSTNTEIPTLDGDGTIPAYVARPQGTPRGAIIVQQEIFGVDAGIRKKADDWAAKGYLAVAPDTFWRQQPGIELSPYDEAEFQQAIGHMMSHDFDLGMRDIEAVIHWIRREQGVEKVGFVGFCMGGRIAYMVAARTDIDASVGYYGVMIDQMLGEKHAISRPLMLHIPTADHFVDAAAQKAIHEGLDDHPRVTLYDYEGLDHGFAAEIGERRDEAGAQLADGRTEAFFAEHVG</sequence>
<organism evidence="2 3">
    <name type="scientific">Novosphingobium soli</name>
    <dbReference type="NCBI Taxonomy" id="574956"/>
    <lineage>
        <taxon>Bacteria</taxon>
        <taxon>Pseudomonadati</taxon>
        <taxon>Pseudomonadota</taxon>
        <taxon>Alphaproteobacteria</taxon>
        <taxon>Sphingomonadales</taxon>
        <taxon>Sphingomonadaceae</taxon>
        <taxon>Novosphingobium</taxon>
    </lineage>
</organism>
<dbReference type="InterPro" id="IPR002925">
    <property type="entry name" value="Dienelactn_hydro"/>
</dbReference>
<gene>
    <name evidence="2" type="ORF">ACFFJC_18345</name>
</gene>
<dbReference type="InterPro" id="IPR029058">
    <property type="entry name" value="AB_hydrolase_fold"/>
</dbReference>
<proteinExistence type="predicted"/>
<accession>A0ABV6D0Q8</accession>
<protein>
    <submittedName>
        <fullName evidence="2">Dienelactone hydrolase family protein</fullName>
        <ecNumber evidence="2">3.1.-.-</ecNumber>
    </submittedName>
</protein>
<evidence type="ECO:0000313" key="2">
    <source>
        <dbReference type="EMBL" id="MFC0206230.1"/>
    </source>
</evidence>
<dbReference type="InterPro" id="IPR051049">
    <property type="entry name" value="Dienelactone_hydrolase-like"/>
</dbReference>
<dbReference type="GO" id="GO:0016787">
    <property type="term" value="F:hydrolase activity"/>
    <property type="evidence" value="ECO:0007669"/>
    <property type="project" value="UniProtKB-KW"/>
</dbReference>
<dbReference type="EMBL" id="JBHLWK010000025">
    <property type="protein sequence ID" value="MFC0206230.1"/>
    <property type="molecule type" value="Genomic_DNA"/>
</dbReference>
<reference evidence="2 3" key="1">
    <citation type="submission" date="2024-09" db="EMBL/GenBank/DDBJ databases">
        <authorList>
            <person name="Sun Q."/>
            <person name="Mori K."/>
        </authorList>
    </citation>
    <scope>NUCLEOTIDE SEQUENCE [LARGE SCALE GENOMIC DNA]</scope>
    <source>
        <strain evidence="2 3">CCM 7706</strain>
    </source>
</reference>
<feature type="domain" description="Dienelactone hydrolase" evidence="1">
    <location>
        <begin position="16"/>
        <end position="230"/>
    </location>
</feature>
<dbReference type="Pfam" id="PF01738">
    <property type="entry name" value="DLH"/>
    <property type="match status" value="1"/>
</dbReference>
<dbReference type="EC" id="3.1.-.-" evidence="2"/>
<keyword evidence="2" id="KW-0378">Hydrolase</keyword>
<keyword evidence="3" id="KW-1185">Reference proteome</keyword>
<dbReference type="SUPFAM" id="SSF53474">
    <property type="entry name" value="alpha/beta-Hydrolases"/>
    <property type="match status" value="1"/>
</dbReference>
<evidence type="ECO:0000313" key="3">
    <source>
        <dbReference type="Proteomes" id="UP001589798"/>
    </source>
</evidence>
<evidence type="ECO:0000259" key="1">
    <source>
        <dbReference type="Pfam" id="PF01738"/>
    </source>
</evidence>
<dbReference type="RefSeq" id="WP_379488852.1">
    <property type="nucleotide sequence ID" value="NZ_JBHLWK010000025.1"/>
</dbReference>
<dbReference type="PANTHER" id="PTHR46623">
    <property type="entry name" value="CARBOXYMETHYLENEBUTENOLIDASE-RELATED"/>
    <property type="match status" value="1"/>
</dbReference>
<comment type="caution">
    <text evidence="2">The sequence shown here is derived from an EMBL/GenBank/DDBJ whole genome shotgun (WGS) entry which is preliminary data.</text>
</comment>